<evidence type="ECO:0000256" key="17">
    <source>
        <dbReference type="PROSITE-ProRule" id="PRU00047"/>
    </source>
</evidence>
<keyword evidence="13" id="KW-0548">Nucleotidyltransferase</keyword>
<name>A0ABY6KDF1_9ARAC</name>
<sequence>MVQVREKKPHSNEPMVGKPCHSLAAANARTMSAKSDAKPFCTFGFWKKNCLPSSVRKEALLPEVLLRDYPLNPENALARHHAAVLRKHPFYQLDVHLRCGQNFPAKDACGTSDPYVKIKSSSRQLYKSRTISRCLNPVWDEYFCVPIDDVFQPLSFRVYDYDFVCKDDFIGVANLDLTQLELEKPTDMILQLTDLDGSGSCGTLQITVTLTPKTQEDKELYYGKGGRGETSSSAAAKKQKIQLWEHVVTIVLVEGKDLLPMDENGLSDPYVKFRLGSEKYKSKYCPKTLNPQWLEQFDLHLYPDQPRVLEVSVWDHDTHGKDDFMGRCQLNLDTLKPETTHQIRMDLSHDGGAGEVFLLLTISGTLRPVTDLQAYQASALPSRMALANRYSSINKVDNNSDFTNKIYSNNVKWRLTKIIKVKTHQVMDPTTHSLRNIIKTKQRVWESVSKEERSVDNLTQRLRLLEIRIQQRDECSASSSTALMANAYENKPNMKGKVTKSNENFQKTRETRECYFCHRKGHLAKDCRYAKQKKLKEKEKDETKLKLNSKLSESLISERFNEQDEDIWIGDSGATNHITRNASFYTSYKDFPTQQTVKVGSNEKLIAYGSGTITIETCVKGKWQTHYLTDVWYVPNFSRNVMSLQSTLDKGFEMKMDKKGCKLFKTTTGEVIVEGKRLPGGLYGMLITSIKPENAAEVNLVKTQNVNMLQLWHERFGHQNKRHVQKWLKEQGIDAVMDNEPCEACIYGKQHRLSFGSREQYASTQPGNLIHVDVCGPMQEVSKGGMRYFVCFKEDFTKYRSVYFLKEKSQVIEKLEQFLLETKTTGHIVKEILTDGGKEFVNKETSKITNKYGINHRITMPYTPQQNGSAERENRTLIEAARSMIYAKNMSLKLWAEAVNTATYVLNRTGPTQIEGKTPYELWFDKKPAVDHLRIFGTECFVHVPDEKRRKLDAKSEKGILVGYCSNKDGYRIWIPNSNKVVTSRDVIFKETIPTFSLDIEKRNKELSSNQIDEQNDTQDIEKIESNIQTSDVYNLRDRSNISNPQRYIDAEINIAEGLEPKTYKEAMDSPNAQFWKEAMNEEMNYLTENDVYECTTLPPGQKPIDCKWVLKTKLNSKGEITRYKARLVAKGFAQKKGIDYEETFSPVARHDTIRTLLAIAAN</sequence>
<dbReference type="InterPro" id="IPR036875">
    <property type="entry name" value="Znf_CCHC_sf"/>
</dbReference>
<dbReference type="PANTHER" id="PTHR42648">
    <property type="entry name" value="TRANSPOSASE, PUTATIVE-RELATED"/>
    <property type="match status" value="1"/>
</dbReference>
<dbReference type="PROSITE" id="PS50004">
    <property type="entry name" value="C2"/>
    <property type="match status" value="2"/>
</dbReference>
<dbReference type="Pfam" id="PF13976">
    <property type="entry name" value="gag_pre-integrs"/>
    <property type="match status" value="1"/>
</dbReference>
<evidence type="ECO:0000256" key="12">
    <source>
        <dbReference type="ARBA" id="ARBA00022918"/>
    </source>
</evidence>
<dbReference type="InterPro" id="IPR039537">
    <property type="entry name" value="Retrotran_Ty1/copia-like"/>
</dbReference>
<evidence type="ECO:0000259" key="19">
    <source>
        <dbReference type="PROSITE" id="PS50158"/>
    </source>
</evidence>
<evidence type="ECO:0000256" key="14">
    <source>
        <dbReference type="ARBA" id="ARBA00023113"/>
    </source>
</evidence>
<feature type="domain" description="CCHC-type" evidence="19">
    <location>
        <begin position="514"/>
        <end position="528"/>
    </location>
</feature>
<keyword evidence="11" id="KW-0229">DNA integration</keyword>
<reference evidence="21 22" key="1">
    <citation type="submission" date="2022-01" db="EMBL/GenBank/DDBJ databases">
        <title>A chromosomal length assembly of Cordylochernes scorpioides.</title>
        <authorList>
            <person name="Zeh D."/>
            <person name="Zeh J."/>
        </authorList>
    </citation>
    <scope>NUCLEOTIDE SEQUENCE [LARGE SCALE GENOMIC DNA]</scope>
    <source>
        <strain evidence="21">IN4F17</strain>
        <tissue evidence="21">Whole Body</tissue>
    </source>
</reference>
<gene>
    <name evidence="21" type="ORF">LAZ67_3005047</name>
</gene>
<dbReference type="SUPFAM" id="SSF57756">
    <property type="entry name" value="Retrovirus zinc finger-like domains"/>
    <property type="match status" value="1"/>
</dbReference>
<keyword evidence="3" id="KW-0645">Protease</keyword>
<dbReference type="Pfam" id="PF22936">
    <property type="entry name" value="Pol_BBD"/>
    <property type="match status" value="1"/>
</dbReference>
<dbReference type="PANTHER" id="PTHR42648:SF11">
    <property type="entry name" value="TRANSPOSON TY4-P GAG-POL POLYPROTEIN"/>
    <property type="match status" value="1"/>
</dbReference>
<evidence type="ECO:0000256" key="16">
    <source>
        <dbReference type="ARBA" id="ARBA00023268"/>
    </source>
</evidence>
<evidence type="ECO:0000256" key="1">
    <source>
        <dbReference type="ARBA" id="ARBA00002180"/>
    </source>
</evidence>
<keyword evidence="12" id="KW-0695">RNA-directed DNA polymerase</keyword>
<keyword evidence="8" id="KW-0378">Hydrolase</keyword>
<dbReference type="Gene3D" id="4.10.60.10">
    <property type="entry name" value="Zinc finger, CCHC-type"/>
    <property type="match status" value="1"/>
</dbReference>
<dbReference type="InterPro" id="IPR012337">
    <property type="entry name" value="RNaseH-like_sf"/>
</dbReference>
<keyword evidence="7" id="KW-0255">Endonuclease</keyword>
<dbReference type="InterPro" id="IPR057670">
    <property type="entry name" value="SH3_retrovirus"/>
</dbReference>
<evidence type="ECO:0000256" key="5">
    <source>
        <dbReference type="ARBA" id="ARBA00022723"/>
    </source>
</evidence>
<dbReference type="Pfam" id="PF25597">
    <property type="entry name" value="SH3_retrovirus"/>
    <property type="match status" value="1"/>
</dbReference>
<keyword evidence="22" id="KW-1185">Reference proteome</keyword>
<keyword evidence="16" id="KW-0511">Multifunctional enzyme</keyword>
<keyword evidence="5" id="KW-0479">Metal-binding</keyword>
<dbReference type="PRINTS" id="PR00360">
    <property type="entry name" value="C2DOMAIN"/>
</dbReference>
<evidence type="ECO:0000256" key="3">
    <source>
        <dbReference type="ARBA" id="ARBA00022670"/>
    </source>
</evidence>
<dbReference type="InterPro" id="IPR035892">
    <property type="entry name" value="C2_domain_sf"/>
</dbReference>
<organism evidence="21 22">
    <name type="scientific">Cordylochernes scorpioides</name>
    <dbReference type="NCBI Taxonomy" id="51811"/>
    <lineage>
        <taxon>Eukaryota</taxon>
        <taxon>Metazoa</taxon>
        <taxon>Ecdysozoa</taxon>
        <taxon>Arthropoda</taxon>
        <taxon>Chelicerata</taxon>
        <taxon>Arachnida</taxon>
        <taxon>Pseudoscorpiones</taxon>
        <taxon>Cheliferoidea</taxon>
        <taxon>Chernetidae</taxon>
        <taxon>Cordylochernes</taxon>
    </lineage>
</organism>
<keyword evidence="9" id="KW-0067">ATP-binding</keyword>
<keyword evidence="17" id="KW-0863">Zinc-finger</keyword>
<dbReference type="CDD" id="cd04042">
    <property type="entry name" value="C2A_MCTP_PRT"/>
    <property type="match status" value="1"/>
</dbReference>
<evidence type="ECO:0000259" key="18">
    <source>
        <dbReference type="PROSITE" id="PS50004"/>
    </source>
</evidence>
<keyword evidence="17" id="KW-0862">Zinc</keyword>
<evidence type="ECO:0000256" key="10">
    <source>
        <dbReference type="ARBA" id="ARBA00022842"/>
    </source>
</evidence>
<evidence type="ECO:0000256" key="7">
    <source>
        <dbReference type="ARBA" id="ARBA00022759"/>
    </source>
</evidence>
<evidence type="ECO:0000259" key="20">
    <source>
        <dbReference type="PROSITE" id="PS50994"/>
    </source>
</evidence>
<dbReference type="Gene3D" id="2.60.40.150">
    <property type="entry name" value="C2 domain"/>
    <property type="match status" value="2"/>
</dbReference>
<evidence type="ECO:0000256" key="4">
    <source>
        <dbReference type="ARBA" id="ARBA00022722"/>
    </source>
</evidence>
<dbReference type="InterPro" id="IPR036397">
    <property type="entry name" value="RNaseH_sf"/>
</dbReference>
<proteinExistence type="predicted"/>
<protein>
    <submittedName>
        <fullName evidence="21">Uncharacterized protein</fullName>
    </submittedName>
</protein>
<dbReference type="InterPro" id="IPR025724">
    <property type="entry name" value="GAG-pre-integrase_dom"/>
</dbReference>
<keyword evidence="2" id="KW-1188">Viral release from host cell</keyword>
<feature type="domain" description="C2" evidence="18">
    <location>
        <begin position="226"/>
        <end position="345"/>
    </location>
</feature>
<feature type="domain" description="C2" evidence="18">
    <location>
        <begin position="73"/>
        <end position="190"/>
    </location>
</feature>
<dbReference type="CDD" id="cd08376">
    <property type="entry name" value="C2B_MCTP_PRT"/>
    <property type="match status" value="1"/>
</dbReference>
<accession>A0ABY6KDF1</accession>
<dbReference type="Proteomes" id="UP001235939">
    <property type="component" value="Chromosome 03"/>
</dbReference>
<evidence type="ECO:0000256" key="2">
    <source>
        <dbReference type="ARBA" id="ARBA00022612"/>
    </source>
</evidence>
<evidence type="ECO:0000256" key="6">
    <source>
        <dbReference type="ARBA" id="ARBA00022741"/>
    </source>
</evidence>
<evidence type="ECO:0000313" key="21">
    <source>
        <dbReference type="EMBL" id="UYV65675.1"/>
    </source>
</evidence>
<dbReference type="InterPro" id="IPR000008">
    <property type="entry name" value="C2_dom"/>
</dbReference>
<dbReference type="Gene3D" id="3.30.420.10">
    <property type="entry name" value="Ribonuclease H-like superfamily/Ribonuclease H"/>
    <property type="match status" value="1"/>
</dbReference>
<dbReference type="PROSITE" id="PS50994">
    <property type="entry name" value="INTEGRASE"/>
    <property type="match status" value="1"/>
</dbReference>
<evidence type="ECO:0000256" key="15">
    <source>
        <dbReference type="ARBA" id="ARBA00023172"/>
    </source>
</evidence>
<dbReference type="InterPro" id="IPR054722">
    <property type="entry name" value="PolX-like_BBD"/>
</dbReference>
<dbReference type="Pfam" id="PF00665">
    <property type="entry name" value="rve"/>
    <property type="match status" value="1"/>
</dbReference>
<comment type="function">
    <text evidence="1">The aspartyl protease (PR) mediates the proteolytic cleavages of the Gag and Gag-Pol polyproteins after assembly of the VLP.</text>
</comment>
<keyword evidence="13" id="KW-0239">DNA-directed DNA polymerase</keyword>
<keyword evidence="15" id="KW-0233">DNA recombination</keyword>
<dbReference type="InterPro" id="IPR013103">
    <property type="entry name" value="RVT_2"/>
</dbReference>
<dbReference type="InterPro" id="IPR001878">
    <property type="entry name" value="Znf_CCHC"/>
</dbReference>
<keyword evidence="10" id="KW-0460">Magnesium</keyword>
<dbReference type="PROSITE" id="PS50158">
    <property type="entry name" value="ZF_CCHC"/>
    <property type="match status" value="1"/>
</dbReference>
<dbReference type="SUPFAM" id="SSF49562">
    <property type="entry name" value="C2 domain (Calcium/lipid-binding domain, CaLB)"/>
    <property type="match status" value="2"/>
</dbReference>
<evidence type="ECO:0000256" key="8">
    <source>
        <dbReference type="ARBA" id="ARBA00022801"/>
    </source>
</evidence>
<keyword evidence="6" id="KW-0547">Nucleotide-binding</keyword>
<keyword evidence="13" id="KW-0808">Transferase</keyword>
<keyword evidence="4" id="KW-0540">Nuclease</keyword>
<dbReference type="Pfam" id="PF07727">
    <property type="entry name" value="RVT_2"/>
    <property type="match status" value="1"/>
</dbReference>
<keyword evidence="14" id="KW-0917">Virion maturation</keyword>
<dbReference type="EMBL" id="CP092865">
    <property type="protein sequence ID" value="UYV65675.1"/>
    <property type="molecule type" value="Genomic_DNA"/>
</dbReference>
<evidence type="ECO:0000256" key="13">
    <source>
        <dbReference type="ARBA" id="ARBA00022932"/>
    </source>
</evidence>
<evidence type="ECO:0000256" key="11">
    <source>
        <dbReference type="ARBA" id="ARBA00022908"/>
    </source>
</evidence>
<dbReference type="SUPFAM" id="SSF53098">
    <property type="entry name" value="Ribonuclease H-like"/>
    <property type="match status" value="1"/>
</dbReference>
<evidence type="ECO:0000313" key="22">
    <source>
        <dbReference type="Proteomes" id="UP001235939"/>
    </source>
</evidence>
<dbReference type="Pfam" id="PF00168">
    <property type="entry name" value="C2"/>
    <property type="match status" value="2"/>
</dbReference>
<feature type="domain" description="Integrase catalytic" evidence="20">
    <location>
        <begin position="762"/>
        <end position="927"/>
    </location>
</feature>
<dbReference type="InterPro" id="IPR001584">
    <property type="entry name" value="Integrase_cat-core"/>
</dbReference>
<dbReference type="SMART" id="SM00239">
    <property type="entry name" value="C2"/>
    <property type="match status" value="2"/>
</dbReference>
<evidence type="ECO:0000256" key="9">
    <source>
        <dbReference type="ARBA" id="ARBA00022840"/>
    </source>
</evidence>